<dbReference type="AlphaFoldDB" id="A0A2T5JVA8"/>
<keyword evidence="3" id="KW-1185">Reference proteome</keyword>
<evidence type="ECO:0000313" key="2">
    <source>
        <dbReference type="EMBL" id="PTR14097.1"/>
    </source>
</evidence>
<keyword evidence="1" id="KW-1133">Transmembrane helix</keyword>
<comment type="caution">
    <text evidence="2">The sequence shown here is derived from an EMBL/GenBank/DDBJ whole genome shotgun (WGS) entry which is preliminary data.</text>
</comment>
<dbReference type="Proteomes" id="UP000244060">
    <property type="component" value="Unassembled WGS sequence"/>
</dbReference>
<proteinExistence type="predicted"/>
<keyword evidence="1" id="KW-0472">Membrane</keyword>
<keyword evidence="1" id="KW-0812">Transmembrane</keyword>
<accession>A0A2T5JVA8</accession>
<evidence type="ECO:0000256" key="1">
    <source>
        <dbReference type="SAM" id="Phobius"/>
    </source>
</evidence>
<feature type="transmembrane region" description="Helical" evidence="1">
    <location>
        <begin position="7"/>
        <end position="27"/>
    </location>
</feature>
<evidence type="ECO:0008006" key="4">
    <source>
        <dbReference type="Google" id="ProtNLM"/>
    </source>
</evidence>
<dbReference type="RefSeq" id="WP_233863830.1">
    <property type="nucleotide sequence ID" value="NZ_CP090021.1"/>
</dbReference>
<reference evidence="2 3" key="1">
    <citation type="submission" date="2018-04" db="EMBL/GenBank/DDBJ databases">
        <title>Genomic Encyclopedia of Type Strains, Phase III (KMG-III): the genomes of soil and plant-associated and newly described type strains.</title>
        <authorList>
            <person name="Whitman W."/>
        </authorList>
    </citation>
    <scope>NUCLEOTIDE SEQUENCE [LARGE SCALE GENOMIC DNA]</scope>
    <source>
        <strain evidence="2 3">KA25</strain>
    </source>
</reference>
<protein>
    <recommendedName>
        <fullName evidence="4">DUF305 domain-containing protein</fullName>
    </recommendedName>
</protein>
<feature type="transmembrane region" description="Helical" evidence="1">
    <location>
        <begin position="39"/>
        <end position="60"/>
    </location>
</feature>
<evidence type="ECO:0000313" key="3">
    <source>
        <dbReference type="Proteomes" id="UP000244060"/>
    </source>
</evidence>
<name>A0A2T5JVA8_9RHOB</name>
<gene>
    <name evidence="2" type="ORF">C8J28_11892</name>
</gene>
<organism evidence="2 3">
    <name type="scientific">Cereibacter azotoformans</name>
    <dbReference type="NCBI Taxonomy" id="43057"/>
    <lineage>
        <taxon>Bacteria</taxon>
        <taxon>Pseudomonadati</taxon>
        <taxon>Pseudomonadota</taxon>
        <taxon>Alphaproteobacteria</taxon>
        <taxon>Rhodobacterales</taxon>
        <taxon>Paracoccaceae</taxon>
        <taxon>Cereibacter</taxon>
    </lineage>
</organism>
<dbReference type="EMBL" id="QAOT01000018">
    <property type="protein sequence ID" value="PTR14097.1"/>
    <property type="molecule type" value="Genomic_DNA"/>
</dbReference>
<sequence>MSYLRFALMILTSTVVMFGLMYLNTYAWEHVFFSETRAWMALLMGATMAVIMLGFMSGMYRNRTANLAILARARLLAAKRMTRSSGRARRAGRR</sequence>